<dbReference type="Gene3D" id="2.60.40.10">
    <property type="entry name" value="Immunoglobulins"/>
    <property type="match status" value="1"/>
</dbReference>
<dbReference type="InterPro" id="IPR036116">
    <property type="entry name" value="FN3_sf"/>
</dbReference>
<dbReference type="AlphaFoldDB" id="A0A1B0AF58"/>
<dbReference type="Proteomes" id="UP000092445">
    <property type="component" value="Unassembled WGS sequence"/>
</dbReference>
<dbReference type="CDD" id="cd00063">
    <property type="entry name" value="FN3"/>
    <property type="match status" value="1"/>
</dbReference>
<name>A0A1B0AF58_GLOPL</name>
<evidence type="ECO:0000313" key="2">
    <source>
        <dbReference type="Proteomes" id="UP000092445"/>
    </source>
</evidence>
<accession>A0A1B0AF58</accession>
<organism evidence="1 2">
    <name type="scientific">Glossina pallidipes</name>
    <name type="common">Tsetse fly</name>
    <dbReference type="NCBI Taxonomy" id="7398"/>
    <lineage>
        <taxon>Eukaryota</taxon>
        <taxon>Metazoa</taxon>
        <taxon>Ecdysozoa</taxon>
        <taxon>Arthropoda</taxon>
        <taxon>Hexapoda</taxon>
        <taxon>Insecta</taxon>
        <taxon>Pterygota</taxon>
        <taxon>Neoptera</taxon>
        <taxon>Endopterygota</taxon>
        <taxon>Diptera</taxon>
        <taxon>Brachycera</taxon>
        <taxon>Muscomorpha</taxon>
        <taxon>Hippoboscoidea</taxon>
        <taxon>Glossinidae</taxon>
        <taxon>Glossina</taxon>
    </lineage>
</organism>
<evidence type="ECO:0000313" key="1">
    <source>
        <dbReference type="EnsemblMetazoa" id="GPAI043820-PA"/>
    </source>
</evidence>
<sequence>MVRNYECVVKSCVNEVSAKTNVVVEDVPGAPGCVQVADIGKTKALIEWLDGANNGRPIRYYNILARTIWNRTWINVLTLCAST</sequence>
<dbReference type="InterPro" id="IPR003961">
    <property type="entry name" value="FN3_dom"/>
</dbReference>
<dbReference type="InterPro" id="IPR013783">
    <property type="entry name" value="Ig-like_fold"/>
</dbReference>
<dbReference type="EnsemblMetazoa" id="GPAI043820-RA">
    <property type="protein sequence ID" value="GPAI043820-PA"/>
    <property type="gene ID" value="GPAI043820"/>
</dbReference>
<keyword evidence="2" id="KW-1185">Reference proteome</keyword>
<dbReference type="STRING" id="7398.A0A1B0AF58"/>
<reference evidence="2" key="1">
    <citation type="submission" date="2014-03" db="EMBL/GenBank/DDBJ databases">
        <authorList>
            <person name="Aksoy S."/>
            <person name="Warren W."/>
            <person name="Wilson R.K."/>
        </authorList>
    </citation>
    <scope>NUCLEOTIDE SEQUENCE [LARGE SCALE GENOMIC DNA]</scope>
    <source>
        <strain evidence="2">IAEA</strain>
    </source>
</reference>
<dbReference type="VEuPathDB" id="VectorBase:GPAI043820"/>
<protein>
    <submittedName>
        <fullName evidence="1">Uncharacterized protein</fullName>
    </submittedName>
</protein>
<proteinExistence type="predicted"/>
<reference evidence="1" key="2">
    <citation type="submission" date="2020-05" db="UniProtKB">
        <authorList>
            <consortium name="EnsemblMetazoa"/>
        </authorList>
    </citation>
    <scope>IDENTIFICATION</scope>
    <source>
        <strain evidence="1">IAEA</strain>
    </source>
</reference>
<dbReference type="SUPFAM" id="SSF49265">
    <property type="entry name" value="Fibronectin type III"/>
    <property type="match status" value="1"/>
</dbReference>